<accession>A0A382H274</accession>
<dbReference type="Pfam" id="PF04028">
    <property type="entry name" value="DUF374"/>
    <property type="match status" value="1"/>
</dbReference>
<organism evidence="2">
    <name type="scientific">marine metagenome</name>
    <dbReference type="NCBI Taxonomy" id="408172"/>
    <lineage>
        <taxon>unclassified sequences</taxon>
        <taxon>metagenomes</taxon>
        <taxon>ecological metagenomes</taxon>
    </lineage>
</organism>
<name>A0A382H274_9ZZZZ</name>
<sequence length="211" mass="23897">MNTQVIIPNEAGLGQRLAASLLYDLLRVLRFTWRVYFSDPHGMMEAGRNRPFIICAWHNRLAYAMVAVREGIQPKTGRRMAAMVSASRDGAFAVEILRAFDIEPVRGSTSRRGHQALLELSRQVKAGLHLGITPDGPRGPCYEIQDGILSLAQLTGLPIVPLGCQARRKMRFRSWDRFELPWPLTRCDMAFGEPLEVPRQVSDEQRNELRD</sequence>
<feature type="non-terminal residue" evidence="2">
    <location>
        <position position="211"/>
    </location>
</feature>
<proteinExistence type="predicted"/>
<dbReference type="EMBL" id="UINC01058685">
    <property type="protein sequence ID" value="SVB81235.1"/>
    <property type="molecule type" value="Genomic_DNA"/>
</dbReference>
<protein>
    <recommendedName>
        <fullName evidence="1">DUF374 domain-containing protein</fullName>
    </recommendedName>
</protein>
<dbReference type="SUPFAM" id="SSF69593">
    <property type="entry name" value="Glycerol-3-phosphate (1)-acyltransferase"/>
    <property type="match status" value="1"/>
</dbReference>
<dbReference type="InterPro" id="IPR007172">
    <property type="entry name" value="DUF374"/>
</dbReference>
<evidence type="ECO:0000313" key="2">
    <source>
        <dbReference type="EMBL" id="SVB81235.1"/>
    </source>
</evidence>
<reference evidence="2" key="1">
    <citation type="submission" date="2018-05" db="EMBL/GenBank/DDBJ databases">
        <authorList>
            <person name="Lanie J.A."/>
            <person name="Ng W.-L."/>
            <person name="Kazmierczak K.M."/>
            <person name="Andrzejewski T.M."/>
            <person name="Davidsen T.M."/>
            <person name="Wayne K.J."/>
            <person name="Tettelin H."/>
            <person name="Glass J.I."/>
            <person name="Rusch D."/>
            <person name="Podicherti R."/>
            <person name="Tsui H.-C.T."/>
            <person name="Winkler M.E."/>
        </authorList>
    </citation>
    <scope>NUCLEOTIDE SEQUENCE</scope>
</reference>
<gene>
    <name evidence="2" type="ORF">METZ01_LOCUS234089</name>
</gene>
<feature type="domain" description="DUF374" evidence="1">
    <location>
        <begin position="76"/>
        <end position="140"/>
    </location>
</feature>
<dbReference type="CDD" id="cd07983">
    <property type="entry name" value="LPLAT_DUF374-like"/>
    <property type="match status" value="1"/>
</dbReference>
<evidence type="ECO:0000259" key="1">
    <source>
        <dbReference type="Pfam" id="PF04028"/>
    </source>
</evidence>
<dbReference type="AlphaFoldDB" id="A0A382H274"/>